<dbReference type="Pfam" id="PF00201">
    <property type="entry name" value="UDPGT"/>
    <property type="match status" value="1"/>
</dbReference>
<evidence type="ECO:0000256" key="3">
    <source>
        <dbReference type="ARBA" id="ARBA00022679"/>
    </source>
</evidence>
<sequence length="411" mass="45398">MPSDTAAASSFLNHISQTNLPISFSSLPTPNNQPSPKPPTPIEFIRLNVPNVIHALQTMSLHSNILALITSSVHISYDHHIPTYYYFTSYLPNTHLHFPGLPPIKASHLPQPFLDRDDEAYHYFLNFGACYLNSKGIIINTLDSLEPRAIKAITDAACVPTSSTGATVPPLHCIGPLVADAKDRAFTSPDHASLLDCLSWLNEQPSRSVVFLCFGRKGAFSAAQLKELAIGLERSDQRFLWVVRNPPPHIDTEPNLELLLPQGFLERTKTRGLVMKSWAPQADVLRHESVGGFVTHCGWNSVMEAVSLGVPMVAWPLYAEQHMNSVVLVEEMKLALPIVDTSSLSSKEEDKEGLVKAEVVERRVRELMNLEEGKAVREKSMEMKAMAEAAWNNGGSSLTTFSKLVASWKQG</sequence>
<evidence type="ECO:0000256" key="1">
    <source>
        <dbReference type="ARBA" id="ARBA00009995"/>
    </source>
</evidence>
<keyword evidence="2 4" id="KW-0328">Glycosyltransferase</keyword>
<dbReference type="PANTHER" id="PTHR48048:SF56">
    <property type="entry name" value="GLYCOSYLTRANSFERASE"/>
    <property type="match status" value="1"/>
</dbReference>
<comment type="similarity">
    <text evidence="1 4">Belongs to the UDP-glycosyltransferase family.</text>
</comment>
<accession>A0AAP0X7B8</accession>
<dbReference type="EC" id="2.4.1.-" evidence="5"/>
<evidence type="ECO:0000256" key="5">
    <source>
        <dbReference type="RuleBase" id="RU362057"/>
    </source>
</evidence>
<dbReference type="PROSITE" id="PS00375">
    <property type="entry name" value="UDPGT"/>
    <property type="match status" value="1"/>
</dbReference>
<keyword evidence="7" id="KW-1185">Reference proteome</keyword>
<dbReference type="InterPro" id="IPR035595">
    <property type="entry name" value="UDP_glycos_trans_CS"/>
</dbReference>
<dbReference type="InterPro" id="IPR002213">
    <property type="entry name" value="UDP_glucos_trans"/>
</dbReference>
<proteinExistence type="inferred from homology"/>
<evidence type="ECO:0000313" key="7">
    <source>
        <dbReference type="Proteomes" id="UP001415857"/>
    </source>
</evidence>
<evidence type="ECO:0000313" key="6">
    <source>
        <dbReference type="EMBL" id="KAK9292432.1"/>
    </source>
</evidence>
<dbReference type="Proteomes" id="UP001415857">
    <property type="component" value="Unassembled WGS sequence"/>
</dbReference>
<organism evidence="6 7">
    <name type="scientific">Liquidambar formosana</name>
    <name type="common">Formosan gum</name>
    <dbReference type="NCBI Taxonomy" id="63359"/>
    <lineage>
        <taxon>Eukaryota</taxon>
        <taxon>Viridiplantae</taxon>
        <taxon>Streptophyta</taxon>
        <taxon>Embryophyta</taxon>
        <taxon>Tracheophyta</taxon>
        <taxon>Spermatophyta</taxon>
        <taxon>Magnoliopsida</taxon>
        <taxon>eudicotyledons</taxon>
        <taxon>Gunneridae</taxon>
        <taxon>Pentapetalae</taxon>
        <taxon>Saxifragales</taxon>
        <taxon>Altingiaceae</taxon>
        <taxon>Liquidambar</taxon>
    </lineage>
</organism>
<dbReference type="CDD" id="cd03784">
    <property type="entry name" value="GT1_Gtf-like"/>
    <property type="match status" value="1"/>
</dbReference>
<evidence type="ECO:0000256" key="2">
    <source>
        <dbReference type="ARBA" id="ARBA00022676"/>
    </source>
</evidence>
<name>A0AAP0X7B8_LIQFO</name>
<dbReference type="FunFam" id="3.40.50.2000:FF:000020">
    <property type="entry name" value="Glycosyltransferase"/>
    <property type="match status" value="1"/>
</dbReference>
<dbReference type="SUPFAM" id="SSF53756">
    <property type="entry name" value="UDP-Glycosyltransferase/glycogen phosphorylase"/>
    <property type="match status" value="1"/>
</dbReference>
<dbReference type="EMBL" id="JBBPBK010000001">
    <property type="protein sequence ID" value="KAK9292432.1"/>
    <property type="molecule type" value="Genomic_DNA"/>
</dbReference>
<protein>
    <recommendedName>
        <fullName evidence="5">Glycosyltransferase</fullName>
        <ecNumber evidence="5">2.4.1.-</ecNumber>
    </recommendedName>
</protein>
<dbReference type="AlphaFoldDB" id="A0AAP0X7B8"/>
<reference evidence="6 7" key="1">
    <citation type="journal article" date="2024" name="Plant J.">
        <title>Genome sequences and population genomics reveal climatic adaptation and genomic divergence between two closely related sweetgum species.</title>
        <authorList>
            <person name="Xu W.Q."/>
            <person name="Ren C.Q."/>
            <person name="Zhang X.Y."/>
            <person name="Comes H.P."/>
            <person name="Liu X.H."/>
            <person name="Li Y.G."/>
            <person name="Kettle C.J."/>
            <person name="Jalonen R."/>
            <person name="Gaisberger H."/>
            <person name="Ma Y.Z."/>
            <person name="Qiu Y.X."/>
        </authorList>
    </citation>
    <scope>NUCLEOTIDE SEQUENCE [LARGE SCALE GENOMIC DNA]</scope>
    <source>
        <strain evidence="6">Hangzhou</strain>
    </source>
</reference>
<dbReference type="InterPro" id="IPR050481">
    <property type="entry name" value="UDP-glycosyltransf_plant"/>
</dbReference>
<dbReference type="PANTHER" id="PTHR48048">
    <property type="entry name" value="GLYCOSYLTRANSFERASE"/>
    <property type="match status" value="1"/>
</dbReference>
<evidence type="ECO:0000256" key="4">
    <source>
        <dbReference type="RuleBase" id="RU003718"/>
    </source>
</evidence>
<dbReference type="Gene3D" id="3.40.50.2000">
    <property type="entry name" value="Glycogen Phosphorylase B"/>
    <property type="match status" value="2"/>
</dbReference>
<keyword evidence="3 4" id="KW-0808">Transferase</keyword>
<dbReference type="GO" id="GO:0035251">
    <property type="term" value="F:UDP-glucosyltransferase activity"/>
    <property type="evidence" value="ECO:0007669"/>
    <property type="project" value="InterPro"/>
</dbReference>
<gene>
    <name evidence="6" type="ORF">L1049_020402</name>
</gene>
<comment type="caution">
    <text evidence="6">The sequence shown here is derived from an EMBL/GenBank/DDBJ whole genome shotgun (WGS) entry which is preliminary data.</text>
</comment>